<feature type="compositionally biased region" description="Polar residues" evidence="3">
    <location>
        <begin position="1"/>
        <end position="13"/>
    </location>
</feature>
<feature type="compositionally biased region" description="Acidic residues" evidence="3">
    <location>
        <begin position="58"/>
        <end position="71"/>
    </location>
</feature>
<feature type="short sequence motif" description="HXTX 2" evidence="2">
    <location>
        <begin position="269"/>
        <end position="272"/>
    </location>
</feature>
<evidence type="ECO:0000313" key="5">
    <source>
        <dbReference type="EMBL" id="MDG0866916.1"/>
    </source>
</evidence>
<dbReference type="PANTHER" id="PTHR35561:SF1">
    <property type="entry name" value="RNA 2',3'-CYCLIC PHOSPHODIESTERASE"/>
    <property type="match status" value="1"/>
</dbReference>
<evidence type="ECO:0000313" key="8">
    <source>
        <dbReference type="Proteomes" id="UP001321249"/>
    </source>
</evidence>
<comment type="catalytic activity">
    <reaction evidence="2">
        <text>a 3'-end 2',3'-cyclophospho-ribonucleotide-RNA + H2O = a 3'-end 2'-phospho-ribonucleotide-RNA + H(+)</text>
        <dbReference type="Rhea" id="RHEA:11828"/>
        <dbReference type="Rhea" id="RHEA-COMP:10464"/>
        <dbReference type="Rhea" id="RHEA-COMP:17353"/>
        <dbReference type="ChEBI" id="CHEBI:15377"/>
        <dbReference type="ChEBI" id="CHEBI:15378"/>
        <dbReference type="ChEBI" id="CHEBI:83064"/>
        <dbReference type="ChEBI" id="CHEBI:173113"/>
        <dbReference type="EC" id="3.1.4.58"/>
    </reaction>
</comment>
<organism evidence="6 7">
    <name type="scientific">Candidatus Lucifugimonas marina</name>
    <dbReference type="NCBI Taxonomy" id="3038979"/>
    <lineage>
        <taxon>Bacteria</taxon>
        <taxon>Bacillati</taxon>
        <taxon>Chloroflexota</taxon>
        <taxon>Dehalococcoidia</taxon>
        <taxon>SAR202 cluster</taxon>
        <taxon>Candidatus Lucifugimonadales</taxon>
        <taxon>Candidatus Lucifugimonadaceae</taxon>
        <taxon>Candidatus Lucifugimonas</taxon>
    </lineage>
</organism>
<dbReference type="Proteomes" id="UP001219901">
    <property type="component" value="Chromosome"/>
</dbReference>
<dbReference type="RefSeq" id="WP_342824762.1">
    <property type="nucleotide sequence ID" value="NZ_CP046146.1"/>
</dbReference>
<name>A0AAJ5ZDZ7_9CHLR</name>
<dbReference type="EMBL" id="WMBE01000002">
    <property type="protein sequence ID" value="MDG0866916.1"/>
    <property type="molecule type" value="Genomic_DNA"/>
</dbReference>
<feature type="region of interest" description="Disordered" evidence="3">
    <location>
        <begin position="1"/>
        <end position="134"/>
    </location>
</feature>
<reference evidence="6" key="2">
    <citation type="journal article" date="2023" name="Nat. Commun.">
        <title>Cultivation of marine bacteria of the SAR202 clade.</title>
        <authorList>
            <person name="Lim Y."/>
            <person name="Seo J.H."/>
            <person name="Giovannoni S.J."/>
            <person name="Kang I."/>
            <person name="Cho J.C."/>
        </authorList>
    </citation>
    <scope>NUCLEOTIDE SEQUENCE</scope>
    <source>
        <strain evidence="6">JH1073</strain>
    </source>
</reference>
<dbReference type="Proteomes" id="UP001321249">
    <property type="component" value="Unassembled WGS sequence"/>
</dbReference>
<reference evidence="7 8" key="1">
    <citation type="submission" date="2019-11" db="EMBL/GenBank/DDBJ databases">
        <authorList>
            <person name="Cho J.-C."/>
        </authorList>
    </citation>
    <scope>NUCLEOTIDE SEQUENCE [LARGE SCALE GENOMIC DNA]</scope>
    <source>
        <strain evidence="6 7">JH1073</strain>
        <strain evidence="5 8">JH702</strain>
    </source>
</reference>
<feature type="compositionally biased region" description="Basic and acidic residues" evidence="3">
    <location>
        <begin position="14"/>
        <end position="25"/>
    </location>
</feature>
<evidence type="ECO:0000256" key="2">
    <source>
        <dbReference type="HAMAP-Rule" id="MF_01940"/>
    </source>
</evidence>
<evidence type="ECO:0000313" key="6">
    <source>
        <dbReference type="EMBL" id="WFG38336.1"/>
    </source>
</evidence>
<dbReference type="EMBL" id="CP046147">
    <property type="protein sequence ID" value="WFG38336.1"/>
    <property type="molecule type" value="Genomic_DNA"/>
</dbReference>
<feature type="compositionally biased region" description="Basic and acidic residues" evidence="3">
    <location>
        <begin position="80"/>
        <end position="89"/>
    </location>
</feature>
<accession>A0AAJ5ZDZ7</accession>
<evidence type="ECO:0000259" key="4">
    <source>
        <dbReference type="Pfam" id="PF02834"/>
    </source>
</evidence>
<keyword evidence="7" id="KW-1185">Reference proteome</keyword>
<dbReference type="EC" id="3.1.4.58" evidence="2"/>
<keyword evidence="1 2" id="KW-0378">Hydrolase</keyword>
<dbReference type="GO" id="GO:0004113">
    <property type="term" value="F:2',3'-cyclic-nucleotide 3'-phosphodiesterase activity"/>
    <property type="evidence" value="ECO:0007669"/>
    <property type="project" value="InterPro"/>
</dbReference>
<dbReference type="NCBIfam" id="TIGR02258">
    <property type="entry name" value="2_5_ligase"/>
    <property type="match status" value="1"/>
</dbReference>
<dbReference type="InterPro" id="IPR009097">
    <property type="entry name" value="Cyclic_Pdiesterase"/>
</dbReference>
<dbReference type="Gene3D" id="3.90.1140.10">
    <property type="entry name" value="Cyclic phosphodiesterase"/>
    <property type="match status" value="1"/>
</dbReference>
<reference evidence="7" key="3">
    <citation type="submission" date="2023-06" db="EMBL/GenBank/DDBJ databases">
        <title>Pangenomics reveal diversification of enzyme families and niche specialization in globally abundant SAR202 bacteria.</title>
        <authorList>
            <person name="Saw J.H.W."/>
        </authorList>
    </citation>
    <scope>NUCLEOTIDE SEQUENCE [LARGE SCALE GENOMIC DNA]</scope>
    <source>
        <strain evidence="7">JH1073</strain>
    </source>
</reference>
<dbReference type="InterPro" id="IPR004175">
    <property type="entry name" value="RNA_CPDase"/>
</dbReference>
<proteinExistence type="inferred from homology"/>
<gene>
    <name evidence="6" type="primary">thpR</name>
    <name evidence="5" type="ORF">GKO46_07500</name>
    <name evidence="6" type="ORF">GKO48_01505</name>
</gene>
<evidence type="ECO:0000256" key="3">
    <source>
        <dbReference type="SAM" id="MobiDB-lite"/>
    </source>
</evidence>
<comment type="function">
    <text evidence="2">Hydrolyzes RNA 2',3'-cyclic phosphodiester to an RNA 2'-phosphomonoester.</text>
</comment>
<feature type="active site" description="Proton acceptor" evidence="2">
    <location>
        <position position="269"/>
    </location>
</feature>
<feature type="short sequence motif" description="HXTX 1" evidence="2">
    <location>
        <begin position="182"/>
        <end position="185"/>
    </location>
</feature>
<comment type="similarity">
    <text evidence="2">Belongs to the 2H phosphoesterase superfamily. ThpR family.</text>
</comment>
<dbReference type="HAMAP" id="MF_01940">
    <property type="entry name" value="RNA_CPDase"/>
    <property type="match status" value="1"/>
</dbReference>
<dbReference type="PANTHER" id="PTHR35561">
    <property type="entry name" value="RNA 2',3'-CYCLIC PHOSPHODIESTERASE"/>
    <property type="match status" value="1"/>
</dbReference>
<dbReference type="Pfam" id="PF02834">
    <property type="entry name" value="LigT_PEase"/>
    <property type="match status" value="1"/>
</dbReference>
<evidence type="ECO:0000313" key="7">
    <source>
        <dbReference type="Proteomes" id="UP001219901"/>
    </source>
</evidence>
<dbReference type="InterPro" id="IPR014051">
    <property type="entry name" value="Phosphoesterase_HXTX"/>
</dbReference>
<dbReference type="AlphaFoldDB" id="A0AAJ5ZDZ7"/>
<dbReference type="GO" id="GO:0008664">
    <property type="term" value="F:RNA 2',3'-cyclic 3'-phosphodiesterase activity"/>
    <property type="evidence" value="ECO:0007669"/>
    <property type="project" value="UniProtKB-EC"/>
</dbReference>
<dbReference type="SUPFAM" id="SSF55144">
    <property type="entry name" value="LigT-like"/>
    <property type="match status" value="1"/>
</dbReference>
<feature type="domain" description="Phosphoesterase HXTX" evidence="4">
    <location>
        <begin position="148"/>
        <end position="233"/>
    </location>
</feature>
<protein>
    <recommendedName>
        <fullName evidence="2">RNA 2',3'-cyclic phosphodiesterase</fullName>
        <shortName evidence="2">RNA 2',3'-CPDase</shortName>
        <ecNumber evidence="2">3.1.4.58</ecNumber>
    </recommendedName>
</protein>
<sequence>MTKSNDNDPSISSQKEEVSKTEGVETPKAANAPGADDKPEWLISTGDEEPSPTPEDSTSSEEPAETAEQGDDGWTPTDVPTRDSARGEETYYGGRSGYASGFTRQSEATFVPSEPKIYRAPDAKDDDEEEQFGFPEVPADTQRLFIAIEIPRKLKREFIELAGSFRPNEHDRVRWITEEAMHLTLKFLGDIPNDQIVDIKNALNRAAEATGKFTIKVGRTGCFPSFRDPRICWVGFDGELRRLEQLQGRVEGRLVNLGLEADEREFRAHITVGRTRPGIRGRFAEDVGVAWQHAPLRTTGTRIPVNAIALYRSFLNDKGDTEYQQLANYELG</sequence>
<feature type="active site" description="Proton donor" evidence="2">
    <location>
        <position position="182"/>
    </location>
</feature>
<evidence type="ECO:0000256" key="1">
    <source>
        <dbReference type="ARBA" id="ARBA00022801"/>
    </source>
</evidence>